<evidence type="ECO:0000313" key="13">
    <source>
        <dbReference type="EMBL" id="RCV43293.1"/>
    </source>
</evidence>
<feature type="active site" description="Charge relay system" evidence="6 7">
    <location>
        <position position="188"/>
    </location>
</feature>
<reference evidence="13" key="2">
    <citation type="submission" date="2015-07" db="EMBL/GenBank/DDBJ databases">
        <authorList>
            <person name="Noorani M."/>
        </authorList>
    </citation>
    <scope>NUCLEOTIDE SEQUENCE</scope>
    <source>
        <strain evidence="13">Yugu1</strain>
    </source>
</reference>
<evidence type="ECO:0000259" key="11">
    <source>
        <dbReference type="Pfam" id="PF05922"/>
    </source>
</evidence>
<evidence type="ECO:0000256" key="8">
    <source>
        <dbReference type="RuleBase" id="RU003355"/>
    </source>
</evidence>
<dbReference type="InterPro" id="IPR041469">
    <property type="entry name" value="Subtilisin-like_FN3"/>
</dbReference>
<dbReference type="PROSITE" id="PS00136">
    <property type="entry name" value="SUBTILASE_ASP"/>
    <property type="match status" value="1"/>
</dbReference>
<dbReference type="PRINTS" id="PR00723">
    <property type="entry name" value="SUBTILISIN"/>
</dbReference>
<feature type="domain" description="Peptidase S8/S53" evidence="10">
    <location>
        <begin position="223"/>
        <end position="472"/>
    </location>
</feature>
<evidence type="ECO:0000256" key="7">
    <source>
        <dbReference type="PROSITE-ProRule" id="PRU01240"/>
    </source>
</evidence>
<dbReference type="EMBL" id="CM003536">
    <property type="protein sequence ID" value="RCV43293.1"/>
    <property type="molecule type" value="Genomic_DNA"/>
</dbReference>
<keyword evidence="5 7" id="KW-0720">Serine protease</keyword>
<dbReference type="AlphaFoldDB" id="A0A368SLQ8"/>
<feature type="active site" description="Charge relay system" evidence="6 7">
    <location>
        <position position="436"/>
    </location>
</feature>
<protein>
    <recommendedName>
        <fullName evidence="14">Subtilisin-like protease</fullName>
    </recommendedName>
</protein>
<evidence type="ECO:0008006" key="14">
    <source>
        <dbReference type="Google" id="ProtNLM"/>
    </source>
</evidence>
<dbReference type="InterPro" id="IPR037045">
    <property type="entry name" value="S8pro/Inhibitor_I9_sf"/>
</dbReference>
<dbReference type="InterPro" id="IPR036852">
    <property type="entry name" value="Peptidase_S8/S53_dom_sf"/>
</dbReference>
<dbReference type="PANTHER" id="PTHR10795">
    <property type="entry name" value="PROPROTEIN CONVERTASE SUBTILISIN/KEXIN"/>
    <property type="match status" value="1"/>
</dbReference>
<evidence type="ECO:0000256" key="6">
    <source>
        <dbReference type="PIRSR" id="PIRSR615500-1"/>
    </source>
</evidence>
<evidence type="ECO:0000259" key="10">
    <source>
        <dbReference type="Pfam" id="PF00082"/>
    </source>
</evidence>
<keyword evidence="4 7" id="KW-0378">Hydrolase</keyword>
<evidence type="ECO:0000259" key="12">
    <source>
        <dbReference type="Pfam" id="PF17766"/>
    </source>
</evidence>
<dbReference type="InterPro" id="IPR023827">
    <property type="entry name" value="Peptidase_S8_Asp-AS"/>
</dbReference>
<organism evidence="13">
    <name type="scientific">Setaria italica</name>
    <name type="common">Foxtail millet</name>
    <name type="synonym">Panicum italicum</name>
    <dbReference type="NCBI Taxonomy" id="4555"/>
    <lineage>
        <taxon>Eukaryota</taxon>
        <taxon>Viridiplantae</taxon>
        <taxon>Streptophyta</taxon>
        <taxon>Embryophyta</taxon>
        <taxon>Tracheophyta</taxon>
        <taxon>Spermatophyta</taxon>
        <taxon>Magnoliopsida</taxon>
        <taxon>Liliopsida</taxon>
        <taxon>Poales</taxon>
        <taxon>Poaceae</taxon>
        <taxon>PACMAD clade</taxon>
        <taxon>Panicoideae</taxon>
        <taxon>Panicodae</taxon>
        <taxon>Paniceae</taxon>
        <taxon>Cenchrinae</taxon>
        <taxon>Setaria</taxon>
    </lineage>
</organism>
<comment type="similarity">
    <text evidence="1 7 8">Belongs to the peptidase S8 family.</text>
</comment>
<accession>A0A368SLQ8</accession>
<keyword evidence="3 9" id="KW-0732">Signal</keyword>
<sequence>MSSFSYLLLQVLSSTILFSPAPALSYINSDVSFHHPETDMGHCHWHESFLPNTLTDSSKPRLVHSYMEVLSGFAARLTDSKLDAVARRPGFVCAFLERTLATMHSPAFLGLTRGVGFWNDAGYRKGVIVSLLDSGIHAPHPSFDDHGVMPPPARWKGACEGSNAWCNNKLIGAKSFIAGGDTGDDIGHGTHTASTAVGNFVASASRDGLAAGMAVGTAPTRWVDVLSLSLGGTKSLEFDQDPIAIGAFSAVLKGIPVVCAAGNTGPTASSVVNDAPFPADVQLLKGPRVVGETLTQATNSSSKPYPLLYSEEQQHCDYSAEDSSIAGKIVVCEANGGLADKSIIRDLRSAAAGGVVLINADINGYTTVLRDYGPGVMQVTAADEINITDYATLTNNHSAATFTFNNTEILVRSSPTVASFSGRGPSTSFNIISGTSMAMPHTSGIAALVKSAHPDWSPVAIKSAILTTSDAVDKNGKLILDEQRKRAGAHATGAEHVNPTRAADPGVVYDLGVPEYAGYICALLGDRALATIVRNSSLSCSGLLKTPEVQLNYPTITVPLQPTPFTVNRTVTNVGPAESTYMVKVDVPGSLTVHISPLTLVFSRAGEKKTFSVTVSGQGADGQAVVDGSLSWVSGNHVVRSPIVAIFGLARPRLMS</sequence>
<dbReference type="OrthoDB" id="640735at2759"/>
<dbReference type="InterPro" id="IPR010259">
    <property type="entry name" value="S8pro/Inhibitor_I9"/>
</dbReference>
<proteinExistence type="inferred from homology"/>
<dbReference type="Pfam" id="PF17766">
    <property type="entry name" value="fn3_6"/>
    <property type="match status" value="1"/>
</dbReference>
<evidence type="ECO:0000256" key="9">
    <source>
        <dbReference type="SAM" id="SignalP"/>
    </source>
</evidence>
<dbReference type="GO" id="GO:0006508">
    <property type="term" value="P:proteolysis"/>
    <property type="evidence" value="ECO:0007669"/>
    <property type="project" value="UniProtKB-KW"/>
</dbReference>
<dbReference type="Pfam" id="PF00082">
    <property type="entry name" value="Peptidase_S8"/>
    <property type="match status" value="2"/>
</dbReference>
<feature type="domain" description="Subtilisin-like protease fibronectin type-III" evidence="12">
    <location>
        <begin position="550"/>
        <end position="644"/>
    </location>
</feature>
<reference evidence="13" key="1">
    <citation type="journal article" date="2012" name="Nat. Biotechnol.">
        <title>Reference genome sequence of the model plant Setaria.</title>
        <authorList>
            <person name="Bennetzen J.L."/>
            <person name="Schmutz J."/>
            <person name="Wang H."/>
            <person name="Percifield R."/>
            <person name="Hawkins J."/>
            <person name="Pontaroli A.C."/>
            <person name="Estep M."/>
            <person name="Feng L."/>
            <person name="Vaughn J.N."/>
            <person name="Grimwood J."/>
            <person name="Jenkins J."/>
            <person name="Barry K."/>
            <person name="Lindquist E."/>
            <person name="Hellsten U."/>
            <person name="Deshpande S."/>
            <person name="Wang X."/>
            <person name="Wu X."/>
            <person name="Mitros T."/>
            <person name="Triplett J."/>
            <person name="Yang X."/>
            <person name="Ye C.Y."/>
            <person name="Mauro-Herrera M."/>
            <person name="Wang L."/>
            <person name="Li P."/>
            <person name="Sharma M."/>
            <person name="Sharma R."/>
            <person name="Ronald P.C."/>
            <person name="Panaud O."/>
            <person name="Kellogg E.A."/>
            <person name="Brutnell T.P."/>
            <person name="Doust A.N."/>
            <person name="Tuskan G.A."/>
            <person name="Rokhsar D."/>
            <person name="Devos K.M."/>
        </authorList>
    </citation>
    <scope>NUCLEOTIDE SEQUENCE [LARGE SCALE GENOMIC DNA]</scope>
    <source>
        <strain evidence="13">Yugu1</strain>
    </source>
</reference>
<evidence type="ECO:0000256" key="1">
    <source>
        <dbReference type="ARBA" id="ARBA00011073"/>
    </source>
</evidence>
<dbReference type="Gene3D" id="3.30.70.80">
    <property type="entry name" value="Peptidase S8 propeptide/proteinase inhibitor I9"/>
    <property type="match status" value="1"/>
</dbReference>
<dbReference type="PROSITE" id="PS51892">
    <property type="entry name" value="SUBTILASE"/>
    <property type="match status" value="1"/>
</dbReference>
<feature type="chain" id="PRO_5016993996" description="Subtilisin-like protease" evidence="9">
    <location>
        <begin position="24"/>
        <end position="656"/>
    </location>
</feature>
<evidence type="ECO:0000256" key="3">
    <source>
        <dbReference type="ARBA" id="ARBA00022729"/>
    </source>
</evidence>
<dbReference type="Gene3D" id="2.60.40.2310">
    <property type="match status" value="1"/>
</dbReference>
<dbReference type="GO" id="GO:0004252">
    <property type="term" value="F:serine-type endopeptidase activity"/>
    <property type="evidence" value="ECO:0007669"/>
    <property type="project" value="UniProtKB-UniRule"/>
</dbReference>
<dbReference type="InterPro" id="IPR045051">
    <property type="entry name" value="SBT"/>
</dbReference>
<dbReference type="SUPFAM" id="SSF52743">
    <property type="entry name" value="Subtilisin-like"/>
    <property type="match status" value="1"/>
</dbReference>
<keyword evidence="2 7" id="KW-0645">Protease</keyword>
<evidence type="ECO:0000256" key="5">
    <source>
        <dbReference type="ARBA" id="ARBA00022825"/>
    </source>
</evidence>
<feature type="domain" description="Peptidase S8/S53" evidence="10">
    <location>
        <begin position="125"/>
        <end position="216"/>
    </location>
</feature>
<feature type="domain" description="Inhibitor I9" evidence="11">
    <location>
        <begin position="39"/>
        <end position="100"/>
    </location>
</feature>
<dbReference type="Pfam" id="PF05922">
    <property type="entry name" value="Inhibitor_I9"/>
    <property type="match status" value="1"/>
</dbReference>
<gene>
    <name evidence="13" type="ORF">SETIT_9G282700v2</name>
</gene>
<name>A0A368SLQ8_SETIT</name>
<dbReference type="InterPro" id="IPR015500">
    <property type="entry name" value="Peptidase_S8_subtilisin-rel"/>
</dbReference>
<dbReference type="InterPro" id="IPR000209">
    <property type="entry name" value="Peptidase_S8/S53_dom"/>
</dbReference>
<evidence type="ECO:0000256" key="4">
    <source>
        <dbReference type="ARBA" id="ARBA00022801"/>
    </source>
</evidence>
<feature type="signal peptide" evidence="9">
    <location>
        <begin position="1"/>
        <end position="23"/>
    </location>
</feature>
<feature type="active site" description="Charge relay system" evidence="6 7">
    <location>
        <position position="133"/>
    </location>
</feature>
<evidence type="ECO:0000256" key="2">
    <source>
        <dbReference type="ARBA" id="ARBA00022670"/>
    </source>
</evidence>
<dbReference type="PROSITE" id="PS00138">
    <property type="entry name" value="SUBTILASE_SER"/>
    <property type="match status" value="1"/>
</dbReference>
<dbReference type="Gene3D" id="3.40.50.200">
    <property type="entry name" value="Peptidase S8/S53 domain"/>
    <property type="match status" value="2"/>
</dbReference>
<dbReference type="InterPro" id="IPR023828">
    <property type="entry name" value="Peptidase_S8_Ser-AS"/>
</dbReference>